<evidence type="ECO:0000256" key="1">
    <source>
        <dbReference type="SAM" id="SignalP"/>
    </source>
</evidence>
<dbReference type="AlphaFoldDB" id="A0AAW0SQZ2"/>
<keyword evidence="1" id="KW-0732">Signal</keyword>
<evidence type="ECO:0008006" key="4">
    <source>
        <dbReference type="Google" id="ProtNLM"/>
    </source>
</evidence>
<organism evidence="2 3">
    <name type="scientific">Scylla paramamosain</name>
    <name type="common">Mud crab</name>
    <dbReference type="NCBI Taxonomy" id="85552"/>
    <lineage>
        <taxon>Eukaryota</taxon>
        <taxon>Metazoa</taxon>
        <taxon>Ecdysozoa</taxon>
        <taxon>Arthropoda</taxon>
        <taxon>Crustacea</taxon>
        <taxon>Multicrustacea</taxon>
        <taxon>Malacostraca</taxon>
        <taxon>Eumalacostraca</taxon>
        <taxon>Eucarida</taxon>
        <taxon>Decapoda</taxon>
        <taxon>Pleocyemata</taxon>
        <taxon>Brachyura</taxon>
        <taxon>Eubrachyura</taxon>
        <taxon>Portunoidea</taxon>
        <taxon>Portunidae</taxon>
        <taxon>Portuninae</taxon>
        <taxon>Scylla</taxon>
    </lineage>
</organism>
<evidence type="ECO:0000313" key="2">
    <source>
        <dbReference type="EMBL" id="KAK8377384.1"/>
    </source>
</evidence>
<feature type="chain" id="PRO_5043474806" description="Secreted protein" evidence="1">
    <location>
        <begin position="24"/>
        <end position="75"/>
    </location>
</feature>
<keyword evidence="3" id="KW-1185">Reference proteome</keyword>
<dbReference type="Proteomes" id="UP001487740">
    <property type="component" value="Unassembled WGS sequence"/>
</dbReference>
<comment type="caution">
    <text evidence="2">The sequence shown here is derived from an EMBL/GenBank/DDBJ whole genome shotgun (WGS) entry which is preliminary data.</text>
</comment>
<evidence type="ECO:0000313" key="3">
    <source>
        <dbReference type="Proteomes" id="UP001487740"/>
    </source>
</evidence>
<sequence>MSQLIPTLILTCFLASLLRQGKARTTTLTRQVLQSLLIGCPSTEQSRGYQTVTRATIALDLRLMLLTFSLQEALT</sequence>
<feature type="signal peptide" evidence="1">
    <location>
        <begin position="1"/>
        <end position="23"/>
    </location>
</feature>
<protein>
    <recommendedName>
        <fullName evidence="4">Secreted protein</fullName>
    </recommendedName>
</protein>
<dbReference type="EMBL" id="JARAKH010000047">
    <property type="protein sequence ID" value="KAK8377384.1"/>
    <property type="molecule type" value="Genomic_DNA"/>
</dbReference>
<reference evidence="2 3" key="1">
    <citation type="submission" date="2023-03" db="EMBL/GenBank/DDBJ databases">
        <title>High-quality genome of Scylla paramamosain provides insights in environmental adaptation.</title>
        <authorList>
            <person name="Zhang L."/>
        </authorList>
    </citation>
    <scope>NUCLEOTIDE SEQUENCE [LARGE SCALE GENOMIC DNA]</scope>
    <source>
        <strain evidence="2">LZ_2023a</strain>
        <tissue evidence="2">Muscle</tissue>
    </source>
</reference>
<name>A0AAW0SQZ2_SCYPA</name>
<proteinExistence type="predicted"/>
<accession>A0AAW0SQZ2</accession>
<gene>
    <name evidence="2" type="ORF">O3P69_013782</name>
</gene>